<reference evidence="1" key="1">
    <citation type="submission" date="2021-05" db="EMBL/GenBank/DDBJ databases">
        <authorList>
            <person name="Alioto T."/>
            <person name="Alioto T."/>
            <person name="Gomez Garrido J."/>
        </authorList>
    </citation>
    <scope>NUCLEOTIDE SEQUENCE</scope>
</reference>
<sequence>MITLSRRIMLKFEKYASSFLSLSMSVTAMKTREARGKRGIKKLSQQTSNHTKLLPDLLLKIYGVLTFAESAEKFGYVLLAQDSDTACKKQFVKAFLDPFTSKLQQLQK</sequence>
<dbReference type="EMBL" id="HBUE01193803">
    <property type="protein sequence ID" value="CAG6526577.1"/>
    <property type="molecule type" value="Transcribed_RNA"/>
</dbReference>
<organism evidence="1">
    <name type="scientific">Culex pipiens</name>
    <name type="common">House mosquito</name>
    <dbReference type="NCBI Taxonomy" id="7175"/>
    <lineage>
        <taxon>Eukaryota</taxon>
        <taxon>Metazoa</taxon>
        <taxon>Ecdysozoa</taxon>
        <taxon>Arthropoda</taxon>
        <taxon>Hexapoda</taxon>
        <taxon>Insecta</taxon>
        <taxon>Pterygota</taxon>
        <taxon>Neoptera</taxon>
        <taxon>Endopterygota</taxon>
        <taxon>Diptera</taxon>
        <taxon>Nematocera</taxon>
        <taxon>Culicoidea</taxon>
        <taxon>Culicidae</taxon>
        <taxon>Culicinae</taxon>
        <taxon>Culicini</taxon>
        <taxon>Culex</taxon>
        <taxon>Culex</taxon>
    </lineage>
</organism>
<dbReference type="AlphaFoldDB" id="A0A8D8H1S3"/>
<proteinExistence type="predicted"/>
<dbReference type="EMBL" id="HBUE01193805">
    <property type="protein sequence ID" value="CAG6526578.1"/>
    <property type="molecule type" value="Transcribed_RNA"/>
</dbReference>
<evidence type="ECO:0000313" key="1">
    <source>
        <dbReference type="EMBL" id="CAG6526578.1"/>
    </source>
</evidence>
<dbReference type="EMBL" id="HBUE01299770">
    <property type="protein sequence ID" value="CAG6578292.1"/>
    <property type="molecule type" value="Transcribed_RNA"/>
</dbReference>
<protein>
    <submittedName>
        <fullName evidence="1">(northern house mosquito) hypothetical protein</fullName>
    </submittedName>
</protein>
<dbReference type="EMBL" id="HBUE01299768">
    <property type="protein sequence ID" value="CAG6578291.1"/>
    <property type="molecule type" value="Transcribed_RNA"/>
</dbReference>
<accession>A0A8D8H1S3</accession>
<name>A0A8D8H1S3_CULPI</name>